<dbReference type="PANTHER" id="PTHR46268:SF27">
    <property type="entry name" value="UNIVERSAL STRESS PROTEIN RV2623"/>
    <property type="match status" value="1"/>
</dbReference>
<comment type="caution">
    <text evidence="5">The sequence shown here is derived from an EMBL/GenBank/DDBJ whole genome shotgun (WGS) entry which is preliminary data.</text>
</comment>
<dbReference type="InterPro" id="IPR006015">
    <property type="entry name" value="Universal_stress_UspA"/>
</dbReference>
<name>A0A9X2E207_9NOCA</name>
<dbReference type="PRINTS" id="PR01438">
    <property type="entry name" value="UNVRSLSTRESS"/>
</dbReference>
<dbReference type="AlphaFoldDB" id="A0A9X2E207"/>
<keyword evidence="6" id="KW-1185">Reference proteome</keyword>
<gene>
    <name evidence="5" type="ORF">NDR86_02885</name>
</gene>
<dbReference type="RefSeq" id="WP_251909270.1">
    <property type="nucleotide sequence ID" value="NZ_JAMRXG010000001.1"/>
</dbReference>
<sequence>MTSRHAFVSNPINPPILVGVDGSAVSLRAAAWAATEAALHHCPLHILTSFGVAPGDGLQAVVAEGEKQWLRADGERMLAEAASIARHTVSDIEVPITTELTFYLATPTLIDRSARLRMIVVGNNGRGAIRRAILGSVSTALSRHAHCPVAVIHDDRPADPGWAERPVLVGVDGTANSALAVEIAFDEASRRKVGLIALHTWSDISGYDLPVSGWEGIREHEDTVLAEGLAGWSERYPDVAVERIVMCDSPVRSLLDHSRLAQMVVVGSRGRGGFASMVLGSTSTALLHLAECPVIVAREKA</sequence>
<feature type="domain" description="UspA" evidence="4">
    <location>
        <begin position="15"/>
        <end position="153"/>
    </location>
</feature>
<evidence type="ECO:0000256" key="3">
    <source>
        <dbReference type="ARBA" id="ARBA00022840"/>
    </source>
</evidence>
<reference evidence="5" key="1">
    <citation type="submission" date="2022-06" db="EMBL/GenBank/DDBJ databases">
        <title>Novel species in genus nocardia.</title>
        <authorList>
            <person name="Li F."/>
        </authorList>
    </citation>
    <scope>NUCLEOTIDE SEQUENCE</scope>
    <source>
        <strain evidence="5">CDC141</strain>
    </source>
</reference>
<dbReference type="InterPro" id="IPR014729">
    <property type="entry name" value="Rossmann-like_a/b/a_fold"/>
</dbReference>
<keyword evidence="2" id="KW-0547">Nucleotide-binding</keyword>
<dbReference type="Proteomes" id="UP001139157">
    <property type="component" value="Unassembled WGS sequence"/>
</dbReference>
<dbReference type="EMBL" id="JAMRXG010000001">
    <property type="protein sequence ID" value="MCM6772414.1"/>
    <property type="molecule type" value="Genomic_DNA"/>
</dbReference>
<protein>
    <submittedName>
        <fullName evidence="5">Universal stress protein</fullName>
    </submittedName>
</protein>
<keyword evidence="3" id="KW-0067">ATP-binding</keyword>
<evidence type="ECO:0000256" key="2">
    <source>
        <dbReference type="ARBA" id="ARBA00022741"/>
    </source>
</evidence>
<dbReference type="SUPFAM" id="SSF52402">
    <property type="entry name" value="Adenine nucleotide alpha hydrolases-like"/>
    <property type="match status" value="2"/>
</dbReference>
<organism evidence="5 6">
    <name type="scientific">Nocardia pulmonis</name>
    <dbReference type="NCBI Taxonomy" id="2951408"/>
    <lineage>
        <taxon>Bacteria</taxon>
        <taxon>Bacillati</taxon>
        <taxon>Actinomycetota</taxon>
        <taxon>Actinomycetes</taxon>
        <taxon>Mycobacteriales</taxon>
        <taxon>Nocardiaceae</taxon>
        <taxon>Nocardia</taxon>
    </lineage>
</organism>
<dbReference type="GO" id="GO:0005524">
    <property type="term" value="F:ATP binding"/>
    <property type="evidence" value="ECO:0007669"/>
    <property type="project" value="UniProtKB-KW"/>
</dbReference>
<dbReference type="InterPro" id="IPR006016">
    <property type="entry name" value="UspA"/>
</dbReference>
<evidence type="ECO:0000313" key="5">
    <source>
        <dbReference type="EMBL" id="MCM6772414.1"/>
    </source>
</evidence>
<evidence type="ECO:0000259" key="4">
    <source>
        <dbReference type="Pfam" id="PF00582"/>
    </source>
</evidence>
<dbReference type="Gene3D" id="3.40.50.620">
    <property type="entry name" value="HUPs"/>
    <property type="match status" value="2"/>
</dbReference>
<evidence type="ECO:0000313" key="6">
    <source>
        <dbReference type="Proteomes" id="UP001139157"/>
    </source>
</evidence>
<comment type="similarity">
    <text evidence="1">Belongs to the universal stress protein A family.</text>
</comment>
<accession>A0A9X2E207</accession>
<proteinExistence type="inferred from homology"/>
<dbReference type="PANTHER" id="PTHR46268">
    <property type="entry name" value="STRESS RESPONSE PROTEIN NHAX"/>
    <property type="match status" value="1"/>
</dbReference>
<dbReference type="Pfam" id="PF00582">
    <property type="entry name" value="Usp"/>
    <property type="match status" value="2"/>
</dbReference>
<evidence type="ECO:0000256" key="1">
    <source>
        <dbReference type="ARBA" id="ARBA00008791"/>
    </source>
</evidence>
<feature type="domain" description="UspA" evidence="4">
    <location>
        <begin position="165"/>
        <end position="298"/>
    </location>
</feature>